<dbReference type="AlphaFoldDB" id="A0A9X0D0I7"/>
<feature type="chain" id="PRO_5040801844" evidence="1">
    <location>
        <begin position="21"/>
        <end position="77"/>
    </location>
</feature>
<comment type="caution">
    <text evidence="2">The sequence shown here is derived from an EMBL/GenBank/DDBJ whole genome shotgun (WGS) entry which is preliminary data.</text>
</comment>
<sequence length="77" mass="8614">MVRFLTIISVLFAVSVSLEAKVARDNQLFDAKQDTGHELSLKKRSTGYTHAASSIWGKYNIAMCLVPRCSFPAHSIW</sequence>
<proteinExistence type="predicted"/>
<protein>
    <submittedName>
        <fullName evidence="2">Uncharacterized protein</fullName>
    </submittedName>
</protein>
<name>A0A9X0D0I7_9CNID</name>
<evidence type="ECO:0000256" key="1">
    <source>
        <dbReference type="SAM" id="SignalP"/>
    </source>
</evidence>
<reference evidence="2" key="1">
    <citation type="submission" date="2023-01" db="EMBL/GenBank/DDBJ databases">
        <title>Genome assembly of the deep-sea coral Lophelia pertusa.</title>
        <authorList>
            <person name="Herrera S."/>
            <person name="Cordes E."/>
        </authorList>
    </citation>
    <scope>NUCLEOTIDE SEQUENCE</scope>
    <source>
        <strain evidence="2">USNM1676648</strain>
        <tissue evidence="2">Polyp</tissue>
    </source>
</reference>
<gene>
    <name evidence="2" type="ORF">OS493_033270</name>
</gene>
<dbReference type="Proteomes" id="UP001163046">
    <property type="component" value="Unassembled WGS sequence"/>
</dbReference>
<dbReference type="EMBL" id="MU825916">
    <property type="protein sequence ID" value="KAJ7382707.1"/>
    <property type="molecule type" value="Genomic_DNA"/>
</dbReference>
<feature type="signal peptide" evidence="1">
    <location>
        <begin position="1"/>
        <end position="20"/>
    </location>
</feature>
<organism evidence="2 3">
    <name type="scientific">Desmophyllum pertusum</name>
    <dbReference type="NCBI Taxonomy" id="174260"/>
    <lineage>
        <taxon>Eukaryota</taxon>
        <taxon>Metazoa</taxon>
        <taxon>Cnidaria</taxon>
        <taxon>Anthozoa</taxon>
        <taxon>Hexacorallia</taxon>
        <taxon>Scleractinia</taxon>
        <taxon>Caryophylliina</taxon>
        <taxon>Caryophylliidae</taxon>
        <taxon>Desmophyllum</taxon>
    </lineage>
</organism>
<evidence type="ECO:0000313" key="3">
    <source>
        <dbReference type="Proteomes" id="UP001163046"/>
    </source>
</evidence>
<keyword evidence="3" id="KW-1185">Reference proteome</keyword>
<evidence type="ECO:0000313" key="2">
    <source>
        <dbReference type="EMBL" id="KAJ7382707.1"/>
    </source>
</evidence>
<keyword evidence="1" id="KW-0732">Signal</keyword>
<accession>A0A9X0D0I7</accession>